<dbReference type="Pfam" id="PF02518">
    <property type="entry name" value="HATPase_c"/>
    <property type="match status" value="1"/>
</dbReference>
<accession>A0A1V6LSB9</accession>
<dbReference type="PROSITE" id="PS50109">
    <property type="entry name" value="HIS_KIN"/>
    <property type="match status" value="1"/>
</dbReference>
<dbReference type="InterPro" id="IPR036097">
    <property type="entry name" value="HisK_dim/P_sf"/>
</dbReference>
<evidence type="ECO:0000256" key="2">
    <source>
        <dbReference type="ARBA" id="ARBA00012438"/>
    </source>
</evidence>
<dbReference type="Gene3D" id="3.30.565.10">
    <property type="entry name" value="Histidine kinase-like ATPase, C-terminal domain"/>
    <property type="match status" value="1"/>
</dbReference>
<dbReference type="InterPro" id="IPR004358">
    <property type="entry name" value="Sig_transdc_His_kin-like_C"/>
</dbReference>
<dbReference type="PANTHER" id="PTHR43547">
    <property type="entry name" value="TWO-COMPONENT HISTIDINE KINASE"/>
    <property type="match status" value="1"/>
</dbReference>
<dbReference type="EC" id="2.7.13.3" evidence="2"/>
<dbReference type="Gene3D" id="1.25.40.10">
    <property type="entry name" value="Tetratricopeptide repeat domain"/>
    <property type="match status" value="1"/>
</dbReference>
<gene>
    <name evidence="6" type="ORF">BUL40_07910</name>
</gene>
<dbReference type="GO" id="GO:0000155">
    <property type="term" value="F:phosphorelay sensor kinase activity"/>
    <property type="evidence" value="ECO:0007669"/>
    <property type="project" value="InterPro"/>
</dbReference>
<keyword evidence="4" id="KW-1133">Transmembrane helix</keyword>
<dbReference type="PANTHER" id="PTHR43547:SF2">
    <property type="entry name" value="HYBRID SIGNAL TRANSDUCTION HISTIDINE KINASE C"/>
    <property type="match status" value="1"/>
</dbReference>
<keyword evidence="4" id="KW-0812">Transmembrane</keyword>
<dbReference type="OrthoDB" id="9781208at2"/>
<evidence type="ECO:0000313" key="7">
    <source>
        <dbReference type="Proteomes" id="UP000191680"/>
    </source>
</evidence>
<name>A0A1V6LSB9_9FLAO</name>
<reference evidence="6 7" key="1">
    <citation type="submission" date="2016-12" db="EMBL/GenBank/DDBJ databases">
        <authorList>
            <person name="Song W.-J."/>
            <person name="Kurnit D.M."/>
        </authorList>
    </citation>
    <scope>NUCLEOTIDE SEQUENCE [LARGE SCALE GENOMIC DNA]</scope>
    <source>
        <strain evidence="6 7">HSG9</strain>
    </source>
</reference>
<dbReference type="Gene3D" id="1.10.287.130">
    <property type="match status" value="1"/>
</dbReference>
<evidence type="ECO:0000313" key="6">
    <source>
        <dbReference type="EMBL" id="OQD43009.1"/>
    </source>
</evidence>
<evidence type="ECO:0000259" key="5">
    <source>
        <dbReference type="PROSITE" id="PS50109"/>
    </source>
</evidence>
<dbReference type="InterPro" id="IPR003594">
    <property type="entry name" value="HATPase_dom"/>
</dbReference>
<organism evidence="6 7">
    <name type="scientific">Croceivirga radicis</name>
    <dbReference type="NCBI Taxonomy" id="1929488"/>
    <lineage>
        <taxon>Bacteria</taxon>
        <taxon>Pseudomonadati</taxon>
        <taxon>Bacteroidota</taxon>
        <taxon>Flavobacteriia</taxon>
        <taxon>Flavobacteriales</taxon>
        <taxon>Flavobacteriaceae</taxon>
        <taxon>Croceivirga</taxon>
    </lineage>
</organism>
<sequence>MTTKNNFKSNFKYGFILIIYFLVVQTLVAQESINEYDFFTDNTNQLDPKYIDEQYTNVYKLLEKYPDSAYKMGLKLIDLSTKANYAIGKAKGNELAGRALVVLGKFKEGRKHADITLKIAQQTNAHQLFLFALNIKGASYFRNKEFDKVFEINRKGYEYALKHNLKDKQKLFTINAASLLSQIGDTDQALLFFKESLGLLDNKDDYERAQVRYFMSQLYTNKDSLNQARALALKAQKYFSNQKNAMWEAKTRVTLFEIFRKKKKLKEALNQIKIADSLTKDFSESKVKIDIALAYALINYDTSNTNLAFEQALKIEERAKAQNYHSALIETQKLLYTIYEQREQYKNANSYYKNFNQLQDSIKIQENSNKLKLLLVQNNLEKEKEIIALETAGRIQKKENLNYIFLLLVITLIIILGIVRINNINQRKANFKLAKLNNDKAKIFSIIGHDLKSPIGTLQQLMNLYNSNTITEKEIKEFAPELKQKLDYSGQILNNLLYWSRTQMEGLKATPTAFYPTQIIEKYITSFNKRITEKKITIRIENQLTEEKVIFIDENHFEIIFRNLFTNAIKFTPENGTVTINLSNSEQTFKLMVMDTGTGMSQKKVNEILKGEYVESTYGTNSEKGTGIGLTLCKELIKLNNGELIIESSLGKGSTFKAIFYSK</sequence>
<dbReference type="InterPro" id="IPR005467">
    <property type="entry name" value="His_kinase_dom"/>
</dbReference>
<keyword evidence="4" id="KW-0472">Membrane</keyword>
<dbReference type="Proteomes" id="UP000191680">
    <property type="component" value="Unassembled WGS sequence"/>
</dbReference>
<proteinExistence type="predicted"/>
<evidence type="ECO:0000256" key="1">
    <source>
        <dbReference type="ARBA" id="ARBA00000085"/>
    </source>
</evidence>
<keyword evidence="3" id="KW-0597">Phosphoprotein</keyword>
<protein>
    <recommendedName>
        <fullName evidence="2">histidine kinase</fullName>
        <ecNumber evidence="2">2.7.13.3</ecNumber>
    </recommendedName>
</protein>
<evidence type="ECO:0000256" key="3">
    <source>
        <dbReference type="ARBA" id="ARBA00022553"/>
    </source>
</evidence>
<feature type="domain" description="Histidine kinase" evidence="5">
    <location>
        <begin position="446"/>
        <end position="663"/>
    </location>
</feature>
<dbReference type="SUPFAM" id="SSF55874">
    <property type="entry name" value="ATPase domain of HSP90 chaperone/DNA topoisomerase II/histidine kinase"/>
    <property type="match status" value="1"/>
</dbReference>
<dbReference type="SMART" id="SM00387">
    <property type="entry name" value="HATPase_c"/>
    <property type="match status" value="1"/>
</dbReference>
<comment type="catalytic activity">
    <reaction evidence="1">
        <text>ATP + protein L-histidine = ADP + protein N-phospho-L-histidine.</text>
        <dbReference type="EC" id="2.7.13.3"/>
    </reaction>
</comment>
<dbReference type="InterPro" id="IPR011990">
    <property type="entry name" value="TPR-like_helical_dom_sf"/>
</dbReference>
<dbReference type="SUPFAM" id="SSF48452">
    <property type="entry name" value="TPR-like"/>
    <property type="match status" value="2"/>
</dbReference>
<comment type="caution">
    <text evidence="6">The sequence shown here is derived from an EMBL/GenBank/DDBJ whole genome shotgun (WGS) entry which is preliminary data.</text>
</comment>
<dbReference type="SUPFAM" id="SSF47384">
    <property type="entry name" value="Homodimeric domain of signal transducing histidine kinase"/>
    <property type="match status" value="1"/>
</dbReference>
<dbReference type="EMBL" id="MTBC01000004">
    <property type="protein sequence ID" value="OQD43009.1"/>
    <property type="molecule type" value="Genomic_DNA"/>
</dbReference>
<dbReference type="AlphaFoldDB" id="A0A1V6LSB9"/>
<dbReference type="PRINTS" id="PR00344">
    <property type="entry name" value="BCTRLSENSOR"/>
</dbReference>
<feature type="transmembrane region" description="Helical" evidence="4">
    <location>
        <begin position="403"/>
        <end position="422"/>
    </location>
</feature>
<keyword evidence="7" id="KW-1185">Reference proteome</keyword>
<dbReference type="InterPro" id="IPR036890">
    <property type="entry name" value="HATPase_C_sf"/>
</dbReference>
<evidence type="ECO:0000256" key="4">
    <source>
        <dbReference type="SAM" id="Phobius"/>
    </source>
</evidence>